<accession>A0A2W6P7J7</accession>
<sequence length="173" mass="18981">MFNRGAFNRMAFNRQISVFVFGRAVADISGSAAAAGTMEMTDSAVMDVNAGAQADFVREISFAAVMDVAADAKADFIREITKRAVMDVGFGAVAKGSRYHVEFLEFAGPFKPGDQIIIDANKFKITQNGVNASHLLEGDFFDLNLGENNLTWTDPETGRNVLIRVTHRDKFLY</sequence>
<feature type="domain" description="Siphovirus-type tail component C-terminal" evidence="1">
    <location>
        <begin position="102"/>
        <end position="162"/>
    </location>
</feature>
<evidence type="ECO:0000313" key="3">
    <source>
        <dbReference type="Proteomes" id="UP000249204"/>
    </source>
</evidence>
<gene>
    <name evidence="2" type="ORF">DN757_19035</name>
</gene>
<name>A0A2W6P7J7_9BACL</name>
<dbReference type="Proteomes" id="UP000249204">
    <property type="component" value="Unassembled WGS sequence"/>
</dbReference>
<organism evidence="2 3">
    <name type="scientific">Paenibacillus silvae</name>
    <dbReference type="NCBI Taxonomy" id="1325358"/>
    <lineage>
        <taxon>Bacteria</taxon>
        <taxon>Bacillati</taxon>
        <taxon>Bacillota</taxon>
        <taxon>Bacilli</taxon>
        <taxon>Bacillales</taxon>
        <taxon>Paenibacillaceae</taxon>
        <taxon>Paenibacillus</taxon>
    </lineage>
</organism>
<dbReference type="Pfam" id="PF22768">
    <property type="entry name" value="SPP1_Dit"/>
    <property type="match status" value="1"/>
</dbReference>
<dbReference type="RefSeq" id="WP_111271770.1">
    <property type="nucleotide sequence ID" value="NZ_QKWW01000055.1"/>
</dbReference>
<dbReference type="EMBL" id="QKWW01000055">
    <property type="protein sequence ID" value="PZT54126.1"/>
    <property type="molecule type" value="Genomic_DNA"/>
</dbReference>
<dbReference type="AlphaFoldDB" id="A0A2W6P7J7"/>
<evidence type="ECO:0000313" key="2">
    <source>
        <dbReference type="EMBL" id="PZT54126.1"/>
    </source>
</evidence>
<comment type="caution">
    <text evidence="2">The sequence shown here is derived from an EMBL/GenBank/DDBJ whole genome shotgun (WGS) entry which is preliminary data.</text>
</comment>
<protein>
    <recommendedName>
        <fullName evidence="1">Siphovirus-type tail component C-terminal domain-containing protein</fullName>
    </recommendedName>
</protein>
<proteinExistence type="predicted"/>
<dbReference type="InterPro" id="IPR054738">
    <property type="entry name" value="Siphovirus-type_tail_C"/>
</dbReference>
<evidence type="ECO:0000259" key="1">
    <source>
        <dbReference type="Pfam" id="PF22768"/>
    </source>
</evidence>
<dbReference type="Gene3D" id="2.60.120.860">
    <property type="match status" value="1"/>
</dbReference>
<reference evidence="2 3" key="1">
    <citation type="submission" date="2018-06" db="EMBL/GenBank/DDBJ databases">
        <title>Isolation of heavy metals resistant Paenibacillus silvae NC2 from Gold-Copper mine in ZiJin, China.</title>
        <authorList>
            <person name="Xu J."/>
            <person name="Mazhar H.S."/>
            <person name="Rensing C."/>
        </authorList>
    </citation>
    <scope>NUCLEOTIDE SEQUENCE [LARGE SCALE GENOMIC DNA]</scope>
    <source>
        <strain evidence="2 3">NC2</strain>
    </source>
</reference>